<gene>
    <name evidence="2" type="ORF">SYV04_13240</name>
</gene>
<evidence type="ECO:0000256" key="1">
    <source>
        <dbReference type="SAM" id="MobiDB-lite"/>
    </source>
</evidence>
<dbReference type="RefSeq" id="WP_321546097.1">
    <property type="nucleotide sequence ID" value="NZ_JAXIVS010000004.1"/>
</dbReference>
<evidence type="ECO:0000313" key="2">
    <source>
        <dbReference type="EMBL" id="MDY7227370.1"/>
    </source>
</evidence>
<keyword evidence="3" id="KW-1185">Reference proteome</keyword>
<dbReference type="EMBL" id="JAXIVS010000004">
    <property type="protein sequence ID" value="MDY7227370.1"/>
    <property type="molecule type" value="Genomic_DNA"/>
</dbReference>
<organism evidence="2 3">
    <name type="scientific">Hyalangium rubrum</name>
    <dbReference type="NCBI Taxonomy" id="3103134"/>
    <lineage>
        <taxon>Bacteria</taxon>
        <taxon>Pseudomonadati</taxon>
        <taxon>Myxococcota</taxon>
        <taxon>Myxococcia</taxon>
        <taxon>Myxococcales</taxon>
        <taxon>Cystobacterineae</taxon>
        <taxon>Archangiaceae</taxon>
        <taxon>Hyalangium</taxon>
    </lineage>
</organism>
<name>A0ABU5H1U7_9BACT</name>
<accession>A0ABU5H1U7</accession>
<protein>
    <submittedName>
        <fullName evidence="2">Uncharacterized protein</fullName>
    </submittedName>
</protein>
<sequence length="117" mass="12740">MPKKSTTPLTKEQLDIILGHLNHAMFFAHAADNCGDDYEIQLTADPEESLRARAAIAHVGYILMRCAEDLGVPAAQRDACSKEALERAKARAPAPKHQRTTTQPVIDPALLDPKAKA</sequence>
<feature type="region of interest" description="Disordered" evidence="1">
    <location>
        <begin position="84"/>
        <end position="117"/>
    </location>
</feature>
<reference evidence="2 3" key="1">
    <citation type="submission" date="2023-12" db="EMBL/GenBank/DDBJ databases">
        <title>the genome sequence of Hyalangium sp. s54d21.</title>
        <authorList>
            <person name="Zhang X."/>
        </authorList>
    </citation>
    <scope>NUCLEOTIDE SEQUENCE [LARGE SCALE GENOMIC DNA]</scope>
    <source>
        <strain evidence="3">s54d21</strain>
    </source>
</reference>
<proteinExistence type="predicted"/>
<dbReference type="Proteomes" id="UP001291309">
    <property type="component" value="Unassembled WGS sequence"/>
</dbReference>
<evidence type="ECO:0000313" key="3">
    <source>
        <dbReference type="Proteomes" id="UP001291309"/>
    </source>
</evidence>
<comment type="caution">
    <text evidence="2">The sequence shown here is derived from an EMBL/GenBank/DDBJ whole genome shotgun (WGS) entry which is preliminary data.</text>
</comment>